<dbReference type="RefSeq" id="WP_280524013.1">
    <property type="nucleotide sequence ID" value="NZ_PVNL01000060.1"/>
</dbReference>
<dbReference type="AlphaFoldDB" id="A0A2S9YPL8"/>
<protein>
    <submittedName>
        <fullName evidence="2">2-acyl-glycerophospho-ethanolamine acyltransferase</fullName>
    </submittedName>
</protein>
<feature type="domain" description="Phospholipid/glycerol acyltransferase" evidence="1">
    <location>
        <begin position="87"/>
        <end position="205"/>
    </location>
</feature>
<proteinExistence type="predicted"/>
<dbReference type="Pfam" id="PF01553">
    <property type="entry name" value="Acyltransferase"/>
    <property type="match status" value="1"/>
</dbReference>
<dbReference type="GO" id="GO:0016746">
    <property type="term" value="F:acyltransferase activity"/>
    <property type="evidence" value="ECO:0007669"/>
    <property type="project" value="UniProtKB-KW"/>
</dbReference>
<organism evidence="2 3">
    <name type="scientific">Enhygromyxa salina</name>
    <dbReference type="NCBI Taxonomy" id="215803"/>
    <lineage>
        <taxon>Bacteria</taxon>
        <taxon>Pseudomonadati</taxon>
        <taxon>Myxococcota</taxon>
        <taxon>Polyangia</taxon>
        <taxon>Nannocystales</taxon>
        <taxon>Nannocystaceae</taxon>
        <taxon>Enhygromyxa</taxon>
    </lineage>
</organism>
<dbReference type="SMART" id="SM00563">
    <property type="entry name" value="PlsC"/>
    <property type="match status" value="1"/>
</dbReference>
<evidence type="ECO:0000259" key="1">
    <source>
        <dbReference type="SMART" id="SM00563"/>
    </source>
</evidence>
<dbReference type="PANTHER" id="PTHR22753:SF14">
    <property type="entry name" value="MONOACYLGLYCEROL_DIACYLGLYCEROL O-ACYLTRANSFERASE"/>
    <property type="match status" value="1"/>
</dbReference>
<gene>
    <name evidence="2" type="ORF">ENSA7_32540</name>
</gene>
<dbReference type="Proteomes" id="UP000238823">
    <property type="component" value="Unassembled WGS sequence"/>
</dbReference>
<evidence type="ECO:0000313" key="2">
    <source>
        <dbReference type="EMBL" id="PRQ07030.1"/>
    </source>
</evidence>
<evidence type="ECO:0000313" key="3">
    <source>
        <dbReference type="Proteomes" id="UP000238823"/>
    </source>
</evidence>
<dbReference type="SUPFAM" id="SSF69593">
    <property type="entry name" value="Glycerol-3-phosphate (1)-acyltransferase"/>
    <property type="match status" value="1"/>
</dbReference>
<dbReference type="GO" id="GO:0016020">
    <property type="term" value="C:membrane"/>
    <property type="evidence" value="ECO:0007669"/>
    <property type="project" value="TreeGrafter"/>
</dbReference>
<dbReference type="PANTHER" id="PTHR22753">
    <property type="entry name" value="TRANSMEMBRANE PROTEIN 68"/>
    <property type="match status" value="1"/>
</dbReference>
<accession>A0A2S9YPL8</accession>
<dbReference type="InterPro" id="IPR002123">
    <property type="entry name" value="Plipid/glycerol_acylTrfase"/>
</dbReference>
<comment type="caution">
    <text evidence="2">The sequence shown here is derived from an EMBL/GenBank/DDBJ whole genome shotgun (WGS) entry which is preliminary data.</text>
</comment>
<keyword evidence="2" id="KW-0012">Acyltransferase</keyword>
<dbReference type="CDD" id="cd07987">
    <property type="entry name" value="LPLAT_MGAT-like"/>
    <property type="match status" value="1"/>
</dbReference>
<sequence length="302" mass="33559">MATNTLRPPAGGMGDTLPRYMWRRAISPEVRDRIDRLELPFNRWGLDPYGISKDHLGLFLTVLGQAHKHYFRLRAHGVENVPAHGPAMLVSNHSGGLPTDGSMILASIFFDREPPRLAHGMVEKFAQSMPFMGPWFSRVGQLPGLPEHAKRLLLDGRLLMVFPEGARGTGKLYRDRYQLVRFGTGFMRIALETKVPIVPIAFIGGEEAIPTIYHAKGLAKLLNAPYVPVTPYLLPIPLPVHCEVHYGEPMKFEGTGNEPDNVIDGYVAQVKERVEELIAVGRGSRARGLADLEHQSEGMEAE</sequence>
<reference evidence="2 3" key="1">
    <citation type="submission" date="2018-03" db="EMBL/GenBank/DDBJ databases">
        <title>Draft Genome Sequences of the Obligatory Marine Myxobacteria Enhygromyxa salina SWB007.</title>
        <authorList>
            <person name="Poehlein A."/>
            <person name="Moghaddam J.A."/>
            <person name="Harms H."/>
            <person name="Alanjari M."/>
            <person name="Koenig G.M."/>
            <person name="Daniel R."/>
            <person name="Schaeberle T.F."/>
        </authorList>
    </citation>
    <scope>NUCLEOTIDE SEQUENCE [LARGE SCALE GENOMIC DNA]</scope>
    <source>
        <strain evidence="2 3">SWB007</strain>
    </source>
</reference>
<name>A0A2S9YPL8_9BACT</name>
<keyword evidence="2" id="KW-0808">Transferase</keyword>
<dbReference type="EMBL" id="PVNL01000060">
    <property type="protein sequence ID" value="PRQ07030.1"/>
    <property type="molecule type" value="Genomic_DNA"/>
</dbReference>